<keyword evidence="1" id="KW-0472">Membrane</keyword>
<dbReference type="AlphaFoldDB" id="A0AAV5VYD9"/>
<keyword evidence="3" id="KW-1185">Reference proteome</keyword>
<evidence type="ECO:0000313" key="2">
    <source>
        <dbReference type="EMBL" id="GMT23248.1"/>
    </source>
</evidence>
<dbReference type="Proteomes" id="UP001432322">
    <property type="component" value="Unassembled WGS sequence"/>
</dbReference>
<dbReference type="EMBL" id="BTSY01000004">
    <property type="protein sequence ID" value="GMT23248.1"/>
    <property type="molecule type" value="Genomic_DNA"/>
</dbReference>
<sequence length="112" mass="12966">SFDFFEPYSTISAVVIGTPTFVLATFVYATLLRIPQFRDSAYFRVFIAHGFIDLLAFLSNLLRNRLPLFPFFNRFFYSIRESDWATTMCTFAVSMPRAQLVAQLLISCNRLL</sequence>
<name>A0AAV5VYD9_9BILA</name>
<feature type="transmembrane region" description="Helical" evidence="1">
    <location>
        <begin position="41"/>
        <end position="62"/>
    </location>
</feature>
<dbReference type="InterPro" id="IPR019426">
    <property type="entry name" value="7TM_GPCR_serpentine_rcpt_Srv"/>
</dbReference>
<accession>A0AAV5VYD9</accession>
<reference evidence="2" key="1">
    <citation type="submission" date="2023-10" db="EMBL/GenBank/DDBJ databases">
        <title>Genome assembly of Pristionchus species.</title>
        <authorList>
            <person name="Yoshida K."/>
            <person name="Sommer R.J."/>
        </authorList>
    </citation>
    <scope>NUCLEOTIDE SEQUENCE</scope>
    <source>
        <strain evidence="2">RS5133</strain>
    </source>
</reference>
<evidence type="ECO:0000313" key="3">
    <source>
        <dbReference type="Proteomes" id="UP001432322"/>
    </source>
</evidence>
<protein>
    <recommendedName>
        <fullName evidence="4">G protein-coupled receptor</fullName>
    </recommendedName>
</protein>
<dbReference type="Pfam" id="PF10323">
    <property type="entry name" value="7TM_GPCR_Srv"/>
    <property type="match status" value="1"/>
</dbReference>
<organism evidence="2 3">
    <name type="scientific">Pristionchus fissidentatus</name>
    <dbReference type="NCBI Taxonomy" id="1538716"/>
    <lineage>
        <taxon>Eukaryota</taxon>
        <taxon>Metazoa</taxon>
        <taxon>Ecdysozoa</taxon>
        <taxon>Nematoda</taxon>
        <taxon>Chromadorea</taxon>
        <taxon>Rhabditida</taxon>
        <taxon>Rhabditina</taxon>
        <taxon>Diplogasteromorpha</taxon>
        <taxon>Diplogasteroidea</taxon>
        <taxon>Neodiplogasteridae</taxon>
        <taxon>Pristionchus</taxon>
    </lineage>
</organism>
<evidence type="ECO:0008006" key="4">
    <source>
        <dbReference type="Google" id="ProtNLM"/>
    </source>
</evidence>
<gene>
    <name evidence="2" type="ORF">PFISCL1PPCAC_14545</name>
</gene>
<feature type="non-terminal residue" evidence="2">
    <location>
        <position position="1"/>
    </location>
</feature>
<feature type="transmembrane region" description="Helical" evidence="1">
    <location>
        <begin position="12"/>
        <end position="34"/>
    </location>
</feature>
<keyword evidence="1" id="KW-1133">Transmembrane helix</keyword>
<proteinExistence type="predicted"/>
<feature type="non-terminal residue" evidence="2">
    <location>
        <position position="112"/>
    </location>
</feature>
<keyword evidence="1" id="KW-0812">Transmembrane</keyword>
<evidence type="ECO:0000256" key="1">
    <source>
        <dbReference type="SAM" id="Phobius"/>
    </source>
</evidence>
<comment type="caution">
    <text evidence="2">The sequence shown here is derived from an EMBL/GenBank/DDBJ whole genome shotgun (WGS) entry which is preliminary data.</text>
</comment>